<gene>
    <name evidence="9" type="ORF">H9815_13310</name>
</gene>
<feature type="transmembrane region" description="Helical" evidence="7">
    <location>
        <begin position="78"/>
        <end position="103"/>
    </location>
</feature>
<dbReference type="SUPFAM" id="SSF161098">
    <property type="entry name" value="MetI-like"/>
    <property type="match status" value="1"/>
</dbReference>
<dbReference type="PANTHER" id="PTHR32243">
    <property type="entry name" value="MALTOSE TRANSPORT SYSTEM PERMEASE-RELATED"/>
    <property type="match status" value="1"/>
</dbReference>
<dbReference type="Proteomes" id="UP000824037">
    <property type="component" value="Unassembled WGS sequence"/>
</dbReference>
<evidence type="ECO:0000313" key="9">
    <source>
        <dbReference type="EMBL" id="HIZ36746.1"/>
    </source>
</evidence>
<evidence type="ECO:0000256" key="1">
    <source>
        <dbReference type="ARBA" id="ARBA00004651"/>
    </source>
</evidence>
<sequence length="279" mass="30336">MSTRNPATVAMTTARHVFLIVVSIAFVFPLVWILVSSFTPSGELTANPLSVLPSEATIEHYRTVIVDLGFLTNLRNSVLISLASTVITIVLATLAAHGVVRFFPRVGRRLTRILIATYMFPPILLAVPYATIMIQLNLINTYASLILAYLSFTLPYAIWMLVGFYRTVPLEIEESAAVDGATKLRIFLKISTPIVAPGIAATAVYTFINCFNEFLYALLFISSTERMPVAVALYSITGAEVLDWGAMMAASALVVVPSVIFFMAIQKYIAGGLTEGAGK</sequence>
<dbReference type="InterPro" id="IPR000515">
    <property type="entry name" value="MetI-like"/>
</dbReference>
<feature type="transmembrane region" description="Helical" evidence="7">
    <location>
        <begin position="115"/>
        <end position="136"/>
    </location>
</feature>
<feature type="transmembrane region" description="Helical" evidence="7">
    <location>
        <begin position="246"/>
        <end position="265"/>
    </location>
</feature>
<feature type="transmembrane region" description="Helical" evidence="7">
    <location>
        <begin position="12"/>
        <end position="35"/>
    </location>
</feature>
<keyword evidence="2 7" id="KW-0813">Transport</keyword>
<reference evidence="9" key="1">
    <citation type="journal article" date="2021" name="PeerJ">
        <title>Extensive microbial diversity within the chicken gut microbiome revealed by metagenomics and culture.</title>
        <authorList>
            <person name="Gilroy R."/>
            <person name="Ravi A."/>
            <person name="Getino M."/>
            <person name="Pursley I."/>
            <person name="Horton D.L."/>
            <person name="Alikhan N.F."/>
            <person name="Baker D."/>
            <person name="Gharbi K."/>
            <person name="Hall N."/>
            <person name="Watson M."/>
            <person name="Adriaenssens E.M."/>
            <person name="Foster-Nyarko E."/>
            <person name="Jarju S."/>
            <person name="Secka A."/>
            <person name="Antonio M."/>
            <person name="Oren A."/>
            <person name="Chaudhuri R.R."/>
            <person name="La Ragione R."/>
            <person name="Hildebrand F."/>
            <person name="Pallen M.J."/>
        </authorList>
    </citation>
    <scope>NUCLEOTIDE SEQUENCE</scope>
    <source>
        <strain evidence="9">ChiGjej4B4-7305</strain>
    </source>
</reference>
<accession>A0A9D2EGQ1</accession>
<dbReference type="InterPro" id="IPR050901">
    <property type="entry name" value="BP-dep_ABC_trans_perm"/>
</dbReference>
<comment type="similarity">
    <text evidence="7">Belongs to the binding-protein-dependent transport system permease family.</text>
</comment>
<dbReference type="InterPro" id="IPR035906">
    <property type="entry name" value="MetI-like_sf"/>
</dbReference>
<comment type="subcellular location">
    <subcellularLocation>
        <location evidence="1 7">Cell membrane</location>
        <topology evidence="1 7">Multi-pass membrane protein</topology>
    </subcellularLocation>
</comment>
<evidence type="ECO:0000256" key="5">
    <source>
        <dbReference type="ARBA" id="ARBA00022989"/>
    </source>
</evidence>
<feature type="transmembrane region" description="Helical" evidence="7">
    <location>
        <begin position="186"/>
        <end position="208"/>
    </location>
</feature>
<proteinExistence type="inferred from homology"/>
<keyword evidence="5 7" id="KW-1133">Transmembrane helix</keyword>
<evidence type="ECO:0000313" key="10">
    <source>
        <dbReference type="Proteomes" id="UP000824037"/>
    </source>
</evidence>
<comment type="caution">
    <text evidence="9">The sequence shown here is derived from an EMBL/GenBank/DDBJ whole genome shotgun (WGS) entry which is preliminary data.</text>
</comment>
<dbReference type="Gene3D" id="1.10.3720.10">
    <property type="entry name" value="MetI-like"/>
    <property type="match status" value="1"/>
</dbReference>
<keyword evidence="3" id="KW-1003">Cell membrane</keyword>
<feature type="transmembrane region" description="Helical" evidence="7">
    <location>
        <begin position="142"/>
        <end position="165"/>
    </location>
</feature>
<keyword evidence="4 7" id="KW-0812">Transmembrane</keyword>
<evidence type="ECO:0000256" key="4">
    <source>
        <dbReference type="ARBA" id="ARBA00022692"/>
    </source>
</evidence>
<evidence type="ECO:0000256" key="6">
    <source>
        <dbReference type="ARBA" id="ARBA00023136"/>
    </source>
</evidence>
<keyword evidence="6 7" id="KW-0472">Membrane</keyword>
<evidence type="ECO:0000256" key="2">
    <source>
        <dbReference type="ARBA" id="ARBA00022448"/>
    </source>
</evidence>
<dbReference type="EMBL" id="DXBY01000228">
    <property type="protein sequence ID" value="HIZ36746.1"/>
    <property type="molecule type" value="Genomic_DNA"/>
</dbReference>
<evidence type="ECO:0000256" key="7">
    <source>
        <dbReference type="RuleBase" id="RU363032"/>
    </source>
</evidence>
<evidence type="ECO:0000256" key="3">
    <source>
        <dbReference type="ARBA" id="ARBA00022475"/>
    </source>
</evidence>
<dbReference type="PANTHER" id="PTHR32243:SF18">
    <property type="entry name" value="INNER MEMBRANE ABC TRANSPORTER PERMEASE PROTEIN YCJP"/>
    <property type="match status" value="1"/>
</dbReference>
<dbReference type="CDD" id="cd06261">
    <property type="entry name" value="TM_PBP2"/>
    <property type="match status" value="1"/>
</dbReference>
<protein>
    <submittedName>
        <fullName evidence="9">Carbohydrate ABC transporter permease</fullName>
    </submittedName>
</protein>
<reference evidence="9" key="2">
    <citation type="submission" date="2021-04" db="EMBL/GenBank/DDBJ databases">
        <authorList>
            <person name="Gilroy R."/>
        </authorList>
    </citation>
    <scope>NUCLEOTIDE SEQUENCE</scope>
    <source>
        <strain evidence="9">ChiGjej4B4-7305</strain>
    </source>
</reference>
<feature type="domain" description="ABC transmembrane type-1" evidence="8">
    <location>
        <begin position="74"/>
        <end position="265"/>
    </location>
</feature>
<dbReference type="GO" id="GO:0055085">
    <property type="term" value="P:transmembrane transport"/>
    <property type="evidence" value="ECO:0007669"/>
    <property type="project" value="InterPro"/>
</dbReference>
<dbReference type="PROSITE" id="PS50928">
    <property type="entry name" value="ABC_TM1"/>
    <property type="match status" value="1"/>
</dbReference>
<organism evidence="9 10">
    <name type="scientific">Candidatus Ruania gallistercoris</name>
    <dbReference type="NCBI Taxonomy" id="2838746"/>
    <lineage>
        <taxon>Bacteria</taxon>
        <taxon>Bacillati</taxon>
        <taxon>Actinomycetota</taxon>
        <taxon>Actinomycetes</taxon>
        <taxon>Micrococcales</taxon>
        <taxon>Ruaniaceae</taxon>
        <taxon>Ruania</taxon>
    </lineage>
</organism>
<dbReference type="AlphaFoldDB" id="A0A9D2EGQ1"/>
<dbReference type="GO" id="GO:0005886">
    <property type="term" value="C:plasma membrane"/>
    <property type="evidence" value="ECO:0007669"/>
    <property type="project" value="UniProtKB-SubCell"/>
</dbReference>
<dbReference type="Pfam" id="PF00528">
    <property type="entry name" value="BPD_transp_1"/>
    <property type="match status" value="1"/>
</dbReference>
<name>A0A9D2EGQ1_9MICO</name>
<evidence type="ECO:0000259" key="8">
    <source>
        <dbReference type="PROSITE" id="PS50928"/>
    </source>
</evidence>